<dbReference type="Proteomes" id="UP000034164">
    <property type="component" value="Unassembled WGS sequence"/>
</dbReference>
<evidence type="ECO:0000313" key="2">
    <source>
        <dbReference type="EMBL" id="KKZ67231.1"/>
    </source>
</evidence>
<dbReference type="EMBL" id="LCZI01000303">
    <property type="protein sequence ID" value="KKZ67231.1"/>
    <property type="molecule type" value="Genomic_DNA"/>
</dbReference>
<name>A0A0G2JBC3_9EURO</name>
<dbReference type="VEuPathDB" id="FungiDB:EMCG_07081"/>
<proteinExistence type="predicted"/>
<organism evidence="2 3">
    <name type="scientific">[Emmonsia] crescens</name>
    <dbReference type="NCBI Taxonomy" id="73230"/>
    <lineage>
        <taxon>Eukaryota</taxon>
        <taxon>Fungi</taxon>
        <taxon>Dikarya</taxon>
        <taxon>Ascomycota</taxon>
        <taxon>Pezizomycotina</taxon>
        <taxon>Eurotiomycetes</taxon>
        <taxon>Eurotiomycetidae</taxon>
        <taxon>Onygenales</taxon>
        <taxon>Ajellomycetaceae</taxon>
        <taxon>Emergomyces</taxon>
    </lineage>
</organism>
<evidence type="ECO:0000256" key="1">
    <source>
        <dbReference type="SAM" id="MobiDB-lite"/>
    </source>
</evidence>
<sequence>MTTFMKWKMQSIRYEQSVVMVISIMNLLKVFVLQVHCDGTLNIRRSKLYDFAVEDHEDVMKRVVGWLRSTAHVDTTLSLYMPIFRPDSHDDDSGNADEGENKDMIPDNNIPES</sequence>
<accession>A0A0G2JBC3</accession>
<reference evidence="3" key="1">
    <citation type="journal article" date="2015" name="PLoS Genet.">
        <title>The dynamic genome and transcriptome of the human fungal pathogen Blastomyces and close relative Emmonsia.</title>
        <authorList>
            <person name="Munoz J.F."/>
            <person name="Gauthier G.M."/>
            <person name="Desjardins C.A."/>
            <person name="Gallo J.E."/>
            <person name="Holder J."/>
            <person name="Sullivan T.D."/>
            <person name="Marty A.J."/>
            <person name="Carmen J.C."/>
            <person name="Chen Z."/>
            <person name="Ding L."/>
            <person name="Gujja S."/>
            <person name="Magrini V."/>
            <person name="Misas E."/>
            <person name="Mitreva M."/>
            <person name="Priest M."/>
            <person name="Saif S."/>
            <person name="Whiston E.A."/>
            <person name="Young S."/>
            <person name="Zeng Q."/>
            <person name="Goldman W.E."/>
            <person name="Mardis E.R."/>
            <person name="Taylor J.W."/>
            <person name="McEwen J.G."/>
            <person name="Clay O.K."/>
            <person name="Klein B.S."/>
            <person name="Cuomo C.A."/>
        </authorList>
    </citation>
    <scope>NUCLEOTIDE SEQUENCE [LARGE SCALE GENOMIC DNA]</scope>
    <source>
        <strain evidence="3">UAMH 3008</strain>
    </source>
</reference>
<protein>
    <submittedName>
        <fullName evidence="2">Uncharacterized protein</fullName>
    </submittedName>
</protein>
<evidence type="ECO:0000313" key="3">
    <source>
        <dbReference type="Proteomes" id="UP000034164"/>
    </source>
</evidence>
<gene>
    <name evidence="2" type="ORF">EMCG_07081</name>
</gene>
<feature type="region of interest" description="Disordered" evidence="1">
    <location>
        <begin position="88"/>
        <end position="113"/>
    </location>
</feature>
<comment type="caution">
    <text evidence="2">The sequence shown here is derived from an EMBL/GenBank/DDBJ whole genome shotgun (WGS) entry which is preliminary data.</text>
</comment>
<dbReference type="OrthoDB" id="4188691at2759"/>
<dbReference type="AlphaFoldDB" id="A0A0G2JBC3"/>